<feature type="chain" id="PRO_5045235287" description="DUF306 domain-containing protein" evidence="1">
    <location>
        <begin position="22"/>
        <end position="229"/>
    </location>
</feature>
<dbReference type="InterPro" id="IPR038670">
    <property type="entry name" value="HslJ-like_sf"/>
</dbReference>
<dbReference type="RefSeq" id="WP_344710107.1">
    <property type="nucleotide sequence ID" value="NZ_BAAAZD010000002.1"/>
</dbReference>
<keyword evidence="4" id="KW-1185">Reference proteome</keyword>
<dbReference type="PROSITE" id="PS51257">
    <property type="entry name" value="PROKAR_LIPOPROTEIN"/>
    <property type="match status" value="1"/>
</dbReference>
<dbReference type="EMBL" id="BAAAZD010000002">
    <property type="protein sequence ID" value="GAA4006886.1"/>
    <property type="molecule type" value="Genomic_DNA"/>
</dbReference>
<sequence>MRALALAAAAAMLSGCATLPAAPVEGDTSYKAVGTEPFWALKLDGRQMVFSEAGSGVPVIEPQPKAIHGFAGDIYQGRRINVNIVHGQRCSDGMSDRVYADRVQVRVDGRAFEGCGGEVATAPSIAGTSWLVDSVNGRTVAGGERYFVRFTNDAMQAKFGCNSISGSARQEGAQLVTGGLAMTRMACPDMRDETEAGRILQSPAQLSWGPDGRLSIDNAAGRIVLRRAN</sequence>
<dbReference type="InterPro" id="IPR053147">
    <property type="entry name" value="Hsp_HslJ-like"/>
</dbReference>
<evidence type="ECO:0000313" key="4">
    <source>
        <dbReference type="Proteomes" id="UP001501310"/>
    </source>
</evidence>
<dbReference type="PANTHER" id="PTHR35535">
    <property type="entry name" value="HEAT SHOCK PROTEIN HSLJ"/>
    <property type="match status" value="1"/>
</dbReference>
<dbReference type="Pfam" id="PF03724">
    <property type="entry name" value="META"/>
    <property type="match status" value="1"/>
</dbReference>
<feature type="signal peptide" evidence="1">
    <location>
        <begin position="1"/>
        <end position="21"/>
    </location>
</feature>
<evidence type="ECO:0000313" key="3">
    <source>
        <dbReference type="EMBL" id="GAA4006886.1"/>
    </source>
</evidence>
<dbReference type="InterPro" id="IPR005184">
    <property type="entry name" value="DUF306_Meta_HslJ"/>
</dbReference>
<comment type="caution">
    <text evidence="3">The sequence shown here is derived from an EMBL/GenBank/DDBJ whole genome shotgun (WGS) entry which is preliminary data.</text>
</comment>
<accession>A0ABP7S562</accession>
<feature type="domain" description="DUF306" evidence="2">
    <location>
        <begin position="124"/>
        <end position="225"/>
    </location>
</feature>
<dbReference type="Gene3D" id="2.40.128.270">
    <property type="match status" value="1"/>
</dbReference>
<proteinExistence type="predicted"/>
<reference evidence="4" key="1">
    <citation type="journal article" date="2019" name="Int. J. Syst. Evol. Microbiol.">
        <title>The Global Catalogue of Microorganisms (GCM) 10K type strain sequencing project: providing services to taxonomists for standard genome sequencing and annotation.</title>
        <authorList>
            <consortium name="The Broad Institute Genomics Platform"/>
            <consortium name="The Broad Institute Genome Sequencing Center for Infectious Disease"/>
            <person name="Wu L."/>
            <person name="Ma J."/>
        </authorList>
    </citation>
    <scope>NUCLEOTIDE SEQUENCE [LARGE SCALE GENOMIC DNA]</scope>
    <source>
        <strain evidence="4">JCM 16603</strain>
    </source>
</reference>
<dbReference type="PANTHER" id="PTHR35535:SF2">
    <property type="entry name" value="DUF306 DOMAIN-CONTAINING PROTEIN"/>
    <property type="match status" value="1"/>
</dbReference>
<dbReference type="Proteomes" id="UP001501310">
    <property type="component" value="Unassembled WGS sequence"/>
</dbReference>
<keyword evidence="1" id="KW-0732">Signal</keyword>
<protein>
    <recommendedName>
        <fullName evidence="2">DUF306 domain-containing protein</fullName>
    </recommendedName>
</protein>
<gene>
    <name evidence="3" type="ORF">GCM10022211_19840</name>
</gene>
<evidence type="ECO:0000256" key="1">
    <source>
        <dbReference type="SAM" id="SignalP"/>
    </source>
</evidence>
<name>A0ABP7S562_9SPHN</name>
<evidence type="ECO:0000259" key="2">
    <source>
        <dbReference type="Pfam" id="PF03724"/>
    </source>
</evidence>
<organism evidence="3 4">
    <name type="scientific">Sphingomonas humi</name>
    <dbReference type="NCBI Taxonomy" id="335630"/>
    <lineage>
        <taxon>Bacteria</taxon>
        <taxon>Pseudomonadati</taxon>
        <taxon>Pseudomonadota</taxon>
        <taxon>Alphaproteobacteria</taxon>
        <taxon>Sphingomonadales</taxon>
        <taxon>Sphingomonadaceae</taxon>
        <taxon>Sphingomonas</taxon>
    </lineage>
</organism>